<keyword evidence="3" id="KW-0418">Kinase</keyword>
<feature type="domain" description="Protein kinase" evidence="2">
    <location>
        <begin position="203"/>
        <end position="474"/>
    </location>
</feature>
<dbReference type="PANTHER" id="PTHR44167:SF24">
    <property type="entry name" value="SERINE_THREONINE-PROTEIN KINASE CHK2"/>
    <property type="match status" value="1"/>
</dbReference>
<protein>
    <submittedName>
        <fullName evidence="3">Kinase-like protein</fullName>
    </submittedName>
</protein>
<name>A0A4P9YJH9_ROZAC</name>
<evidence type="ECO:0000259" key="2">
    <source>
        <dbReference type="PROSITE" id="PS50011"/>
    </source>
</evidence>
<dbReference type="PANTHER" id="PTHR44167">
    <property type="entry name" value="OVARIAN-SPECIFIC SERINE/THREONINE-PROTEIN KINASE LOK-RELATED"/>
    <property type="match status" value="1"/>
</dbReference>
<keyword evidence="1" id="KW-0472">Membrane</keyword>
<keyword evidence="3" id="KW-0808">Transferase</keyword>
<dbReference type="InterPro" id="IPR000719">
    <property type="entry name" value="Prot_kinase_dom"/>
</dbReference>
<gene>
    <name evidence="3" type="ORF">ROZALSC1DRAFT_22181</name>
</gene>
<feature type="transmembrane region" description="Helical" evidence="1">
    <location>
        <begin position="75"/>
        <end position="94"/>
    </location>
</feature>
<dbReference type="SUPFAM" id="SSF56112">
    <property type="entry name" value="Protein kinase-like (PK-like)"/>
    <property type="match status" value="1"/>
</dbReference>
<dbReference type="InterPro" id="IPR011009">
    <property type="entry name" value="Kinase-like_dom_sf"/>
</dbReference>
<dbReference type="Gene3D" id="1.10.510.10">
    <property type="entry name" value="Transferase(Phosphotransferase) domain 1"/>
    <property type="match status" value="1"/>
</dbReference>
<dbReference type="SMART" id="SM00220">
    <property type="entry name" value="S_TKc"/>
    <property type="match status" value="1"/>
</dbReference>
<dbReference type="GO" id="GO:0004674">
    <property type="term" value="F:protein serine/threonine kinase activity"/>
    <property type="evidence" value="ECO:0007669"/>
    <property type="project" value="TreeGrafter"/>
</dbReference>
<sequence>MYNLFDRSWQLAAEAKLGVSNELPIVPCSSSFSALVRVVHLLEDQIKVILSKLKSKLHEISEAQETTSAMKKSTIYVLAFISIALGISVVYFIISNSLLYADETTVTKTTINNSHVSSVIDQVKDVDSSDQGSIVQVVTEFNVDLLQYTGRNYLIKVSEDSVIAHEATYENDALILINIPLENPGRNKKFLSFAKTALLLNDLHITTISNKNSFTHIYYDIRWDRTRQKYLTDHEFFSTNKNLRQSDCTSLEIMFEKHPEVMLCKIANYKIVFKKSVSEYKTYKKLERLNLVEYVAPMYGLAADHRDRQVFTVCKYFPRGDLYTLSDVGSQAIKSIYVQMATALREMHLAKFVVRDIKPQNFVYEVDENGDYRVYMIDLGSFTFIHDVCSHRSGYTKAYVAPEVTRKKCEYLPDFSEDIYSLGKSFASMQKRISRWNSRKFNELIEDMTSKYPDERPSIDEVLKALKSLSNRKK</sequence>
<evidence type="ECO:0000256" key="1">
    <source>
        <dbReference type="SAM" id="Phobius"/>
    </source>
</evidence>
<evidence type="ECO:0000313" key="3">
    <source>
        <dbReference type="EMBL" id="RKP19564.1"/>
    </source>
</evidence>
<keyword evidence="1" id="KW-0812">Transmembrane</keyword>
<reference evidence="4" key="1">
    <citation type="journal article" date="2018" name="Nat. Microbiol.">
        <title>Leveraging single-cell genomics to expand the fungal tree of life.</title>
        <authorList>
            <person name="Ahrendt S.R."/>
            <person name="Quandt C.A."/>
            <person name="Ciobanu D."/>
            <person name="Clum A."/>
            <person name="Salamov A."/>
            <person name="Andreopoulos B."/>
            <person name="Cheng J.F."/>
            <person name="Woyke T."/>
            <person name="Pelin A."/>
            <person name="Henrissat B."/>
            <person name="Reynolds N.K."/>
            <person name="Benny G.L."/>
            <person name="Smith M.E."/>
            <person name="James T.Y."/>
            <person name="Grigoriev I.V."/>
        </authorList>
    </citation>
    <scope>NUCLEOTIDE SEQUENCE [LARGE SCALE GENOMIC DNA]</scope>
    <source>
        <strain evidence="4">CSF55</strain>
    </source>
</reference>
<dbReference type="Proteomes" id="UP000281549">
    <property type="component" value="Unassembled WGS sequence"/>
</dbReference>
<dbReference type="EMBL" id="ML005202">
    <property type="protein sequence ID" value="RKP19564.1"/>
    <property type="molecule type" value="Genomic_DNA"/>
</dbReference>
<dbReference type="Pfam" id="PF00069">
    <property type="entry name" value="Pkinase"/>
    <property type="match status" value="1"/>
</dbReference>
<organism evidence="3 4">
    <name type="scientific">Rozella allomycis (strain CSF55)</name>
    <dbReference type="NCBI Taxonomy" id="988480"/>
    <lineage>
        <taxon>Eukaryota</taxon>
        <taxon>Fungi</taxon>
        <taxon>Fungi incertae sedis</taxon>
        <taxon>Cryptomycota</taxon>
        <taxon>Cryptomycota incertae sedis</taxon>
        <taxon>Rozella</taxon>
    </lineage>
</organism>
<dbReference type="AlphaFoldDB" id="A0A4P9YJH9"/>
<proteinExistence type="predicted"/>
<dbReference type="GO" id="GO:0044773">
    <property type="term" value="P:mitotic DNA damage checkpoint signaling"/>
    <property type="evidence" value="ECO:0007669"/>
    <property type="project" value="TreeGrafter"/>
</dbReference>
<evidence type="ECO:0000313" key="4">
    <source>
        <dbReference type="Proteomes" id="UP000281549"/>
    </source>
</evidence>
<dbReference type="GO" id="GO:0005634">
    <property type="term" value="C:nucleus"/>
    <property type="evidence" value="ECO:0007669"/>
    <property type="project" value="TreeGrafter"/>
</dbReference>
<accession>A0A4P9YJH9</accession>
<keyword evidence="1" id="KW-1133">Transmembrane helix</keyword>
<dbReference type="GO" id="GO:0005524">
    <property type="term" value="F:ATP binding"/>
    <property type="evidence" value="ECO:0007669"/>
    <property type="project" value="InterPro"/>
</dbReference>
<dbReference type="PROSITE" id="PS50011">
    <property type="entry name" value="PROTEIN_KINASE_DOM"/>
    <property type="match status" value="1"/>
</dbReference>